<sequence length="48" mass="5113">MTRGFSTRSLHAGAEPDAATGARATPIHQTTSYVFDDADTAAELYALR</sequence>
<feature type="non-terminal residue" evidence="2">
    <location>
        <position position="48"/>
    </location>
</feature>
<dbReference type="SUPFAM" id="SSF53383">
    <property type="entry name" value="PLP-dependent transferases"/>
    <property type="match status" value="1"/>
</dbReference>
<accession>A0ABT4Z8C3</accession>
<feature type="region of interest" description="Disordered" evidence="1">
    <location>
        <begin position="1"/>
        <end position="26"/>
    </location>
</feature>
<evidence type="ECO:0000313" key="2">
    <source>
        <dbReference type="EMBL" id="MDB2294425.1"/>
    </source>
</evidence>
<protein>
    <submittedName>
        <fullName evidence="2">PLP-dependent transferase</fullName>
    </submittedName>
</protein>
<dbReference type="Gene3D" id="3.40.640.10">
    <property type="entry name" value="Type I PLP-dependent aspartate aminotransferase-like (Major domain)"/>
    <property type="match status" value="1"/>
</dbReference>
<dbReference type="GO" id="GO:0016740">
    <property type="term" value="F:transferase activity"/>
    <property type="evidence" value="ECO:0007669"/>
    <property type="project" value="UniProtKB-KW"/>
</dbReference>
<gene>
    <name evidence="2" type="ORF">PM085_19640</name>
</gene>
<keyword evidence="3" id="KW-1185">Reference proteome</keyword>
<keyword evidence="2" id="KW-0808">Transferase</keyword>
<proteinExistence type="predicted"/>
<evidence type="ECO:0000256" key="1">
    <source>
        <dbReference type="SAM" id="MobiDB-lite"/>
    </source>
</evidence>
<dbReference type="Proteomes" id="UP001210528">
    <property type="component" value="Unassembled WGS sequence"/>
</dbReference>
<dbReference type="EMBL" id="JAQLUK010000114">
    <property type="protein sequence ID" value="MDB2294425.1"/>
    <property type="molecule type" value="Genomic_DNA"/>
</dbReference>
<dbReference type="InterPro" id="IPR015424">
    <property type="entry name" value="PyrdxlP-dep_Trfase"/>
</dbReference>
<comment type="caution">
    <text evidence="2">The sequence shown here is derived from an EMBL/GenBank/DDBJ whole genome shotgun (WGS) entry which is preliminary data.</text>
</comment>
<reference evidence="2 3" key="1">
    <citation type="submission" date="2023-01" db="EMBL/GenBank/DDBJ databases">
        <title>Halorubrum ezzemoulense from Santa Pola, Spain.</title>
        <authorList>
            <person name="Feng Y."/>
            <person name="Louyakis A.S."/>
            <person name="Gogarten J.P."/>
        </authorList>
    </citation>
    <scope>NUCLEOTIDE SEQUENCE [LARGE SCALE GENOMIC DNA]</scope>
    <source>
        <strain evidence="2 3">AMM015</strain>
    </source>
</reference>
<evidence type="ECO:0000313" key="3">
    <source>
        <dbReference type="Proteomes" id="UP001210528"/>
    </source>
</evidence>
<name>A0ABT4Z8C3_HALEZ</name>
<dbReference type="InterPro" id="IPR015421">
    <property type="entry name" value="PyrdxlP-dep_Trfase_major"/>
</dbReference>
<organism evidence="2 3">
    <name type="scientific">Halorubrum ezzemoulense</name>
    <name type="common">Halorubrum chaoviator</name>
    <dbReference type="NCBI Taxonomy" id="337243"/>
    <lineage>
        <taxon>Archaea</taxon>
        <taxon>Methanobacteriati</taxon>
        <taxon>Methanobacteriota</taxon>
        <taxon>Stenosarchaea group</taxon>
        <taxon>Halobacteria</taxon>
        <taxon>Halobacteriales</taxon>
        <taxon>Haloferacaceae</taxon>
        <taxon>Halorubrum</taxon>
    </lineage>
</organism>